<proteinExistence type="predicted"/>
<dbReference type="Proteomes" id="UP000192276">
    <property type="component" value="Unassembled WGS sequence"/>
</dbReference>
<keyword evidence="2" id="KW-1185">Reference proteome</keyword>
<dbReference type="RefSeq" id="WP_081171707.1">
    <property type="nucleotide sequence ID" value="NZ_LWBP01000256.1"/>
</dbReference>
<reference evidence="2" key="1">
    <citation type="submission" date="2016-04" db="EMBL/GenBank/DDBJ databases">
        <authorList>
            <person name="Chen L."/>
            <person name="Zhuang W."/>
            <person name="Wang G."/>
        </authorList>
    </citation>
    <scope>NUCLEOTIDE SEQUENCE [LARGE SCALE GENOMIC DNA]</scope>
    <source>
        <strain evidence="2">208</strain>
    </source>
</reference>
<evidence type="ECO:0000313" key="1">
    <source>
        <dbReference type="EMBL" id="OQP45302.1"/>
    </source>
</evidence>
<dbReference type="OrthoDB" id="1097811at2"/>
<name>A0A1V9EGW9_9BACT</name>
<gene>
    <name evidence="1" type="ORF">A4R26_32330</name>
</gene>
<protein>
    <submittedName>
        <fullName evidence="1">Uncharacterized protein</fullName>
    </submittedName>
</protein>
<dbReference type="AlphaFoldDB" id="A0A1V9EGW9"/>
<comment type="caution">
    <text evidence="1">The sequence shown here is derived from an EMBL/GenBank/DDBJ whole genome shotgun (WGS) entry which is preliminary data.</text>
</comment>
<accession>A0A1V9EGW9</accession>
<organism evidence="1 2">
    <name type="scientific">Niastella populi</name>
    <dbReference type="NCBI Taxonomy" id="550983"/>
    <lineage>
        <taxon>Bacteria</taxon>
        <taxon>Pseudomonadati</taxon>
        <taxon>Bacteroidota</taxon>
        <taxon>Chitinophagia</taxon>
        <taxon>Chitinophagales</taxon>
        <taxon>Chitinophagaceae</taxon>
        <taxon>Niastella</taxon>
    </lineage>
</organism>
<evidence type="ECO:0000313" key="2">
    <source>
        <dbReference type="Proteomes" id="UP000192276"/>
    </source>
</evidence>
<dbReference type="EMBL" id="LWBP01000256">
    <property type="protein sequence ID" value="OQP45302.1"/>
    <property type="molecule type" value="Genomic_DNA"/>
</dbReference>
<sequence length="66" mass="7414">MSEVTNNAPFLLIQKPQELIKLFEGLIGRKIREMGVQAPPLASLADESPSFPPKMFKRFLTSAARR</sequence>